<feature type="compositionally biased region" description="Low complexity" evidence="1">
    <location>
        <begin position="465"/>
        <end position="476"/>
    </location>
</feature>
<dbReference type="Proteomes" id="UP000006174">
    <property type="component" value="Unassembled WGS sequence"/>
</dbReference>
<evidence type="ECO:0000313" key="3">
    <source>
        <dbReference type="Proteomes" id="UP000006174"/>
    </source>
</evidence>
<organism evidence="2 3">
    <name type="scientific">Ustilago hordei</name>
    <name type="common">Barley covered smut fungus</name>
    <dbReference type="NCBI Taxonomy" id="120017"/>
    <lineage>
        <taxon>Eukaryota</taxon>
        <taxon>Fungi</taxon>
        <taxon>Dikarya</taxon>
        <taxon>Basidiomycota</taxon>
        <taxon>Ustilaginomycotina</taxon>
        <taxon>Ustilaginomycetes</taxon>
        <taxon>Ustilaginales</taxon>
        <taxon>Ustilaginaceae</taxon>
        <taxon>Ustilago</taxon>
    </lineage>
</organism>
<dbReference type="AlphaFoldDB" id="I2FN26"/>
<proteinExistence type="predicted"/>
<name>I2FN26_USTHO</name>
<sequence length="504" mass="54855">MILRPSPGRLRAMARSAGRHAPPRPSNTIRPSVPRTIYTAARPSVRRGFSTSSIRHLASPHSISALLKRTLIRATRSLQITLNRPVTPFKLHPILTTLKEALRRPSYTVRSSLLKGAISTFRSTASRTTPSTTKHEYSRLNTPSVTLARGALSGLGPRPSAGQLSLSPLRGGVGLQTSRKFSSGGARVFDNLVVNAPLALRLAGDELEEKSKLARRKPSATVRRAGPASARRTGAAFTGAKLAKNAFSFANQQKQQQATPQSEVVEAEDGKSEVPSEYSEYFQYPSLIIHNSTLASESSTTVIRIRLIHPLYDTLGGKDPSPSTLAYGPRLFDQAFLLDASTALQYEHKRYLQAKTLLRVLWQSGVLTEENGELDLASDPAYWTISVRGRGREEVERVLRRAVQFDFAGWCSIGSEGGEEERAGGLDWSYLHPGTTRSEGWSTPTTSRIERGEEVFSLPSTPTLSSGEEVGQGEAEVGSDELMSLPSDVSFSSGAGLSDSREWL</sequence>
<dbReference type="eggNOG" id="ENOG502RDVF">
    <property type="taxonomic scope" value="Eukaryota"/>
</dbReference>
<dbReference type="OrthoDB" id="2585251at2759"/>
<gene>
    <name evidence="2" type="ORF">UHOR_06699</name>
</gene>
<dbReference type="EMBL" id="CAGI01000133">
    <property type="protein sequence ID" value="CCF48319.1"/>
    <property type="molecule type" value="Genomic_DNA"/>
</dbReference>
<feature type="region of interest" description="Disordered" evidence="1">
    <location>
        <begin position="251"/>
        <end position="270"/>
    </location>
</feature>
<comment type="caution">
    <text evidence="2">The sequence shown here is derived from an EMBL/GenBank/DDBJ whole genome shotgun (WGS) entry which is preliminary data.</text>
</comment>
<feature type="region of interest" description="Disordered" evidence="1">
    <location>
        <begin position="208"/>
        <end position="234"/>
    </location>
</feature>
<keyword evidence="3" id="KW-1185">Reference proteome</keyword>
<dbReference type="STRING" id="1128400.I2FN26"/>
<accession>I2FN26</accession>
<reference evidence="2 3" key="1">
    <citation type="journal article" date="2012" name="Plant Cell">
        <title>Genome comparison of barley and maize smut fungi reveals targeted loss of RNA silencing components and species-specific presence of transposable elements.</title>
        <authorList>
            <person name="Laurie J.D."/>
            <person name="Ali S."/>
            <person name="Linning R."/>
            <person name="Mannhaupt G."/>
            <person name="Wong P."/>
            <person name="Gueldener U."/>
            <person name="Muensterkoetter M."/>
            <person name="Moore R."/>
            <person name="Kahmann R."/>
            <person name="Bakkeren G."/>
            <person name="Schirawski J."/>
        </authorList>
    </citation>
    <scope>NUCLEOTIDE SEQUENCE [LARGE SCALE GENOMIC DNA]</scope>
    <source>
        <strain evidence="3">Uh4875-4</strain>
    </source>
</reference>
<evidence type="ECO:0000256" key="1">
    <source>
        <dbReference type="SAM" id="MobiDB-lite"/>
    </source>
</evidence>
<evidence type="ECO:0000313" key="2">
    <source>
        <dbReference type="EMBL" id="CCF48319.1"/>
    </source>
</evidence>
<dbReference type="HOGENOM" id="CLU_607166_0_0_1"/>
<feature type="region of interest" description="Disordered" evidence="1">
    <location>
        <begin position="454"/>
        <end position="504"/>
    </location>
</feature>
<protein>
    <submittedName>
        <fullName evidence="2">Uncharacterized protein</fullName>
    </submittedName>
</protein>